<evidence type="ECO:0000256" key="17">
    <source>
        <dbReference type="ARBA" id="ARBA00032510"/>
    </source>
</evidence>
<evidence type="ECO:0000256" key="1">
    <source>
        <dbReference type="ARBA" id="ARBA00001946"/>
    </source>
</evidence>
<evidence type="ECO:0000256" key="9">
    <source>
        <dbReference type="ARBA" id="ARBA00022598"/>
    </source>
</evidence>
<comment type="catalytic activity">
    <reaction evidence="21">
        <text>7,8-dihydropteroate + L-glutamate + ATP = 7,8-dihydrofolate + ADP + phosphate + H(+)</text>
        <dbReference type="Rhea" id="RHEA:23584"/>
        <dbReference type="ChEBI" id="CHEBI:15378"/>
        <dbReference type="ChEBI" id="CHEBI:17839"/>
        <dbReference type="ChEBI" id="CHEBI:29985"/>
        <dbReference type="ChEBI" id="CHEBI:30616"/>
        <dbReference type="ChEBI" id="CHEBI:43474"/>
        <dbReference type="ChEBI" id="CHEBI:57451"/>
        <dbReference type="ChEBI" id="CHEBI:456216"/>
        <dbReference type="EC" id="6.3.2.12"/>
    </reaction>
</comment>
<keyword evidence="26" id="KW-1185">Reference proteome</keyword>
<dbReference type="InterPro" id="IPR013221">
    <property type="entry name" value="Mur_ligase_cen"/>
</dbReference>
<dbReference type="GO" id="GO:0008841">
    <property type="term" value="F:dihydrofolate synthase activity"/>
    <property type="evidence" value="ECO:0007669"/>
    <property type="project" value="UniProtKB-EC"/>
</dbReference>
<dbReference type="InterPro" id="IPR036615">
    <property type="entry name" value="Mur_ligase_C_dom_sf"/>
</dbReference>
<keyword evidence="12 22" id="KW-0067">ATP-binding</keyword>
<dbReference type="InterPro" id="IPR036565">
    <property type="entry name" value="Mur-like_cat_sf"/>
</dbReference>
<evidence type="ECO:0000256" key="10">
    <source>
        <dbReference type="ARBA" id="ARBA00022723"/>
    </source>
</evidence>
<dbReference type="InterPro" id="IPR001645">
    <property type="entry name" value="Folylpolyglutamate_synth"/>
</dbReference>
<evidence type="ECO:0000256" key="12">
    <source>
        <dbReference type="ARBA" id="ARBA00022840"/>
    </source>
</evidence>
<keyword evidence="13" id="KW-0460">Magnesium</keyword>
<dbReference type="Pfam" id="PF08245">
    <property type="entry name" value="Mur_ligase_M"/>
    <property type="match status" value="1"/>
</dbReference>
<evidence type="ECO:0000313" key="25">
    <source>
        <dbReference type="EMBL" id="ATL48485.1"/>
    </source>
</evidence>
<evidence type="ECO:0000256" key="11">
    <source>
        <dbReference type="ARBA" id="ARBA00022741"/>
    </source>
</evidence>
<evidence type="ECO:0000256" key="19">
    <source>
        <dbReference type="ARBA" id="ARBA00047808"/>
    </source>
</evidence>
<dbReference type="GO" id="GO:0005524">
    <property type="term" value="F:ATP binding"/>
    <property type="evidence" value="ECO:0007669"/>
    <property type="project" value="UniProtKB-KW"/>
</dbReference>
<protein>
    <recommendedName>
        <fullName evidence="8">Dihydrofolate synthase/folylpolyglutamate synthase</fullName>
        <ecNumber evidence="6">6.3.2.12</ecNumber>
        <ecNumber evidence="7">6.3.2.17</ecNumber>
    </recommendedName>
    <alternativeName>
        <fullName evidence="17">Folylpoly-gamma-glutamate synthetase-dihydrofolate synthetase</fullName>
    </alternativeName>
    <alternativeName>
        <fullName evidence="15">Folylpolyglutamate synthetase</fullName>
    </alternativeName>
    <alternativeName>
        <fullName evidence="16">Tetrahydrofolylpolyglutamate synthase</fullName>
    </alternativeName>
</protein>
<comment type="cofactor">
    <cofactor evidence="1">
        <name>Mg(2+)</name>
        <dbReference type="ChEBI" id="CHEBI:18420"/>
    </cofactor>
</comment>
<reference evidence="25 26" key="1">
    <citation type="submission" date="2017-10" db="EMBL/GenBank/DDBJ databases">
        <title>Paenichitinophaga pekingensis gen. nov., sp. nov., isolated from activated sludge.</title>
        <authorList>
            <person name="Jin D."/>
            <person name="Kong X."/>
            <person name="Deng Y."/>
            <person name="Bai Z."/>
        </authorList>
    </citation>
    <scope>NUCLEOTIDE SEQUENCE [LARGE SCALE GENOMIC DNA]</scope>
    <source>
        <strain evidence="25 26">13</strain>
    </source>
</reference>
<evidence type="ECO:0000256" key="22">
    <source>
        <dbReference type="PIRNR" id="PIRNR001563"/>
    </source>
</evidence>
<organism evidence="25 26">
    <name type="scientific">Chitinophaga caeni</name>
    <dbReference type="NCBI Taxonomy" id="2029983"/>
    <lineage>
        <taxon>Bacteria</taxon>
        <taxon>Pseudomonadati</taxon>
        <taxon>Bacteroidota</taxon>
        <taxon>Chitinophagia</taxon>
        <taxon>Chitinophagales</taxon>
        <taxon>Chitinophagaceae</taxon>
        <taxon>Chitinophaga</taxon>
    </lineage>
</organism>
<dbReference type="NCBIfam" id="TIGR01499">
    <property type="entry name" value="folC"/>
    <property type="match status" value="1"/>
</dbReference>
<comment type="pathway">
    <text evidence="4">Cofactor biosynthesis; tetrahydrofolylpolyglutamate biosynthesis.</text>
</comment>
<dbReference type="GO" id="GO:0046656">
    <property type="term" value="P:folic acid biosynthetic process"/>
    <property type="evidence" value="ECO:0007669"/>
    <property type="project" value="UniProtKB-KW"/>
</dbReference>
<keyword evidence="9 22" id="KW-0436">Ligase</keyword>
<dbReference type="GO" id="GO:0046872">
    <property type="term" value="F:metal ion binding"/>
    <property type="evidence" value="ECO:0007669"/>
    <property type="project" value="UniProtKB-KW"/>
</dbReference>
<feature type="domain" description="Mur ligase C-terminal" evidence="23">
    <location>
        <begin position="306"/>
        <end position="424"/>
    </location>
</feature>
<evidence type="ECO:0000313" key="26">
    <source>
        <dbReference type="Proteomes" id="UP000220133"/>
    </source>
</evidence>
<dbReference type="Pfam" id="PF02875">
    <property type="entry name" value="Mur_ligase_C"/>
    <property type="match status" value="1"/>
</dbReference>
<dbReference type="EC" id="6.3.2.17" evidence="7"/>
<comment type="catalytic activity">
    <reaction evidence="20">
        <text>(6R)-5,10-methylenetetrahydrofolyl-(gamma-L-Glu)(n) + L-glutamate + ATP = (6R)-5,10-methylenetetrahydrofolyl-(gamma-L-Glu)(n+1) + ADP + phosphate + H(+)</text>
        <dbReference type="Rhea" id="RHEA:51912"/>
        <dbReference type="Rhea" id="RHEA-COMP:13257"/>
        <dbReference type="Rhea" id="RHEA-COMP:13258"/>
        <dbReference type="ChEBI" id="CHEBI:15378"/>
        <dbReference type="ChEBI" id="CHEBI:29985"/>
        <dbReference type="ChEBI" id="CHEBI:30616"/>
        <dbReference type="ChEBI" id="CHEBI:43474"/>
        <dbReference type="ChEBI" id="CHEBI:136572"/>
        <dbReference type="ChEBI" id="CHEBI:456216"/>
        <dbReference type="EC" id="6.3.2.17"/>
    </reaction>
</comment>
<keyword evidence="11 22" id="KW-0547">Nucleotide-binding</keyword>
<dbReference type="EMBL" id="CP023777">
    <property type="protein sequence ID" value="ATL48485.1"/>
    <property type="molecule type" value="Genomic_DNA"/>
</dbReference>
<dbReference type="GO" id="GO:0004326">
    <property type="term" value="F:tetrahydrofolylpolyglutamate synthase activity"/>
    <property type="evidence" value="ECO:0007669"/>
    <property type="project" value="UniProtKB-EC"/>
</dbReference>
<dbReference type="SUPFAM" id="SSF53244">
    <property type="entry name" value="MurD-like peptide ligases, peptide-binding domain"/>
    <property type="match status" value="1"/>
</dbReference>
<dbReference type="Gene3D" id="3.40.1190.10">
    <property type="entry name" value="Mur-like, catalytic domain"/>
    <property type="match status" value="1"/>
</dbReference>
<name>A0A291QX20_9BACT</name>
<dbReference type="Gene3D" id="3.90.190.20">
    <property type="entry name" value="Mur ligase, C-terminal domain"/>
    <property type="match status" value="1"/>
</dbReference>
<evidence type="ECO:0000256" key="15">
    <source>
        <dbReference type="ARBA" id="ARBA00030048"/>
    </source>
</evidence>
<comment type="pathway">
    <text evidence="3">Cofactor biosynthesis; tetrahydrofolate biosynthesis; 7,8-dihydrofolate from 2-amino-4-hydroxy-6-hydroxymethyl-7,8-dihydropteridine diphosphate and 4-aminobenzoate: step 2/2.</text>
</comment>
<evidence type="ECO:0000256" key="18">
    <source>
        <dbReference type="ARBA" id="ARBA00047493"/>
    </source>
</evidence>
<evidence type="ECO:0000256" key="20">
    <source>
        <dbReference type="ARBA" id="ARBA00049035"/>
    </source>
</evidence>
<evidence type="ECO:0000256" key="16">
    <source>
        <dbReference type="ARBA" id="ARBA00030592"/>
    </source>
</evidence>
<dbReference type="PIRSF" id="PIRSF001563">
    <property type="entry name" value="Folylpolyglu_synth"/>
    <property type="match status" value="1"/>
</dbReference>
<evidence type="ECO:0000256" key="7">
    <source>
        <dbReference type="ARBA" id="ARBA00013025"/>
    </source>
</evidence>
<dbReference type="EC" id="6.3.2.12" evidence="6"/>
<dbReference type="PANTHER" id="PTHR11136:SF0">
    <property type="entry name" value="DIHYDROFOLATE SYNTHETASE-RELATED"/>
    <property type="match status" value="1"/>
</dbReference>
<dbReference type="PROSITE" id="PS01012">
    <property type="entry name" value="FOLYLPOLYGLU_SYNT_2"/>
    <property type="match status" value="1"/>
</dbReference>
<dbReference type="AlphaFoldDB" id="A0A291QX20"/>
<sequence length="431" mass="47381">MKNGTYAETIEYLYAQLPMFSRVGAAALKLDLDNTFALLEACGNPHLQFKSIHIAGTNGKGSSSHMLAAICQEAGYKTGLYTSPHLVDFRERIKVNGFMCEEEFVIQFTEMMKPTIDNIKPSFFELTVAMAFRYFADQRVDVAVVETGMGGRLDSTNVLSPLVSLITNISYDHMQMLGDTLPAIAAEKAGIIKQDTPVVISETQVEVMQVFKAKAMQVSAPIYFADQLYQVITAHLEPTSLELFIKHLPTNSTSAYTLDINSNYQRKNVLGVLATVEVLNDVGLNIPAEALHKALSNVKQLTGLHGRWEVIAERPLTVLDVGHNEAGIIEINQQLSLQKYQRLHIVLGFVKDKDISKVLQLLPVEATYYFTQAALPRALEHDTLREMAKAAGLHGNAYATVKAAFAAAKQAAGPEDLLLVCGSFFIVAEVL</sequence>
<evidence type="ECO:0000256" key="4">
    <source>
        <dbReference type="ARBA" id="ARBA00005150"/>
    </source>
</evidence>
<evidence type="ECO:0000256" key="2">
    <source>
        <dbReference type="ARBA" id="ARBA00002714"/>
    </source>
</evidence>
<evidence type="ECO:0000259" key="23">
    <source>
        <dbReference type="Pfam" id="PF02875"/>
    </source>
</evidence>
<gene>
    <name evidence="25" type="ORF">COR50_15695</name>
</gene>
<evidence type="ECO:0000256" key="3">
    <source>
        <dbReference type="ARBA" id="ARBA00004799"/>
    </source>
</evidence>
<evidence type="ECO:0000256" key="6">
    <source>
        <dbReference type="ARBA" id="ARBA00013023"/>
    </source>
</evidence>
<dbReference type="PANTHER" id="PTHR11136">
    <property type="entry name" value="FOLYLPOLYGLUTAMATE SYNTHASE-RELATED"/>
    <property type="match status" value="1"/>
</dbReference>
<dbReference type="FunFam" id="3.40.1190.10:FF:000011">
    <property type="entry name" value="Folylpolyglutamate synthase/dihydrofolate synthase"/>
    <property type="match status" value="1"/>
</dbReference>
<evidence type="ECO:0000256" key="5">
    <source>
        <dbReference type="ARBA" id="ARBA00008276"/>
    </source>
</evidence>
<dbReference type="InterPro" id="IPR018109">
    <property type="entry name" value="Folylpolyglutamate_synth_CS"/>
</dbReference>
<evidence type="ECO:0000259" key="24">
    <source>
        <dbReference type="Pfam" id="PF08245"/>
    </source>
</evidence>
<keyword evidence="10" id="KW-0479">Metal-binding</keyword>
<evidence type="ECO:0000256" key="21">
    <source>
        <dbReference type="ARBA" id="ARBA00049161"/>
    </source>
</evidence>
<comment type="function">
    <text evidence="2">Functions in two distinct reactions of the de novo folate biosynthetic pathway. Catalyzes the addition of a glutamate residue to dihydropteroate (7,8-dihydropteroate or H2Pte) to form dihydrofolate (7,8-dihydrofolate monoglutamate or H2Pte-Glu). Also catalyzes successive additions of L-glutamate to tetrahydrofolate or 10-formyltetrahydrofolate or 5,10-methylenetetrahydrofolate, leading to folylpolyglutamate derivatives.</text>
</comment>
<dbReference type="InterPro" id="IPR004101">
    <property type="entry name" value="Mur_ligase_C"/>
</dbReference>
<proteinExistence type="inferred from homology"/>
<keyword evidence="14" id="KW-0289">Folate biosynthesis</keyword>
<dbReference type="RefSeq" id="WP_098194858.1">
    <property type="nucleotide sequence ID" value="NZ_CP023777.1"/>
</dbReference>
<accession>A0A291QX20</accession>
<comment type="catalytic activity">
    <reaction evidence="18">
        <text>(6S)-5,6,7,8-tetrahydrofolyl-(gamma-L-Glu)(n) + L-glutamate + ATP = (6S)-5,6,7,8-tetrahydrofolyl-(gamma-L-Glu)(n+1) + ADP + phosphate + H(+)</text>
        <dbReference type="Rhea" id="RHEA:10580"/>
        <dbReference type="Rhea" id="RHEA-COMP:14738"/>
        <dbReference type="Rhea" id="RHEA-COMP:14740"/>
        <dbReference type="ChEBI" id="CHEBI:15378"/>
        <dbReference type="ChEBI" id="CHEBI:29985"/>
        <dbReference type="ChEBI" id="CHEBI:30616"/>
        <dbReference type="ChEBI" id="CHEBI:43474"/>
        <dbReference type="ChEBI" id="CHEBI:141005"/>
        <dbReference type="ChEBI" id="CHEBI:456216"/>
        <dbReference type="EC" id="6.3.2.17"/>
    </reaction>
</comment>
<evidence type="ECO:0000256" key="14">
    <source>
        <dbReference type="ARBA" id="ARBA00022909"/>
    </source>
</evidence>
<dbReference type="Proteomes" id="UP000220133">
    <property type="component" value="Chromosome"/>
</dbReference>
<evidence type="ECO:0000256" key="13">
    <source>
        <dbReference type="ARBA" id="ARBA00022842"/>
    </source>
</evidence>
<dbReference type="SUPFAM" id="SSF53623">
    <property type="entry name" value="MurD-like peptide ligases, catalytic domain"/>
    <property type="match status" value="1"/>
</dbReference>
<feature type="domain" description="Mur ligase central" evidence="24">
    <location>
        <begin position="54"/>
        <end position="274"/>
    </location>
</feature>
<evidence type="ECO:0000256" key="8">
    <source>
        <dbReference type="ARBA" id="ARBA00019357"/>
    </source>
</evidence>
<comment type="catalytic activity">
    <reaction evidence="19">
        <text>10-formyltetrahydrofolyl-(gamma-L-Glu)(n) + L-glutamate + ATP = 10-formyltetrahydrofolyl-(gamma-L-Glu)(n+1) + ADP + phosphate + H(+)</text>
        <dbReference type="Rhea" id="RHEA:51904"/>
        <dbReference type="Rhea" id="RHEA-COMP:13088"/>
        <dbReference type="Rhea" id="RHEA-COMP:14300"/>
        <dbReference type="ChEBI" id="CHEBI:15378"/>
        <dbReference type="ChEBI" id="CHEBI:29985"/>
        <dbReference type="ChEBI" id="CHEBI:30616"/>
        <dbReference type="ChEBI" id="CHEBI:43474"/>
        <dbReference type="ChEBI" id="CHEBI:134413"/>
        <dbReference type="ChEBI" id="CHEBI:456216"/>
        <dbReference type="EC" id="6.3.2.17"/>
    </reaction>
</comment>
<dbReference type="OrthoDB" id="9809356at2"/>
<comment type="similarity">
    <text evidence="5 22">Belongs to the folylpolyglutamate synthase family.</text>
</comment>
<dbReference type="GO" id="GO:0005737">
    <property type="term" value="C:cytoplasm"/>
    <property type="evidence" value="ECO:0007669"/>
    <property type="project" value="TreeGrafter"/>
</dbReference>
<dbReference type="KEGG" id="cbae:COR50_15695"/>